<evidence type="ECO:0000256" key="6">
    <source>
        <dbReference type="HAMAP-Rule" id="MF_00519"/>
    </source>
</evidence>
<dbReference type="NCBIfam" id="NF002795">
    <property type="entry name" value="PRK02929.1"/>
    <property type="match status" value="1"/>
</dbReference>
<dbReference type="InterPro" id="IPR055390">
    <property type="entry name" value="AraA_central"/>
</dbReference>
<comment type="cofactor">
    <cofactor evidence="6">
        <name>Mn(2+)</name>
        <dbReference type="ChEBI" id="CHEBI:29035"/>
    </cofactor>
    <text evidence="6">Binds 1 Mn(2+) ion per subunit.</text>
</comment>
<evidence type="ECO:0000256" key="2">
    <source>
        <dbReference type="ARBA" id="ARBA00022935"/>
    </source>
</evidence>
<feature type="binding site" evidence="6">
    <location>
        <position position="470"/>
    </location>
    <ligand>
        <name>Mn(2+)</name>
        <dbReference type="ChEBI" id="CHEBI:29035"/>
    </ligand>
</feature>
<comment type="catalytic activity">
    <reaction evidence="6">
        <text>beta-L-arabinopyranose = L-ribulose</text>
        <dbReference type="Rhea" id="RHEA:14821"/>
        <dbReference type="ChEBI" id="CHEBI:16880"/>
        <dbReference type="ChEBI" id="CHEBI:40886"/>
        <dbReference type="EC" id="5.3.1.4"/>
    </reaction>
</comment>
<keyword evidence="3 6" id="KW-0464">Manganese</keyword>
<name>A0ABQ1X1J1_9FLAO</name>
<comment type="caution">
    <text evidence="10">The sequence shown here is derived from an EMBL/GenBank/DDBJ whole genome shotgun (WGS) entry which is preliminary data.</text>
</comment>
<feature type="domain" description="L-arabinose isomerase C-terminal" evidence="8">
    <location>
        <begin position="348"/>
        <end position="492"/>
    </location>
</feature>
<evidence type="ECO:0000313" key="10">
    <source>
        <dbReference type="EMBL" id="GGG49705.1"/>
    </source>
</evidence>
<keyword evidence="4 6" id="KW-0413">Isomerase</keyword>
<dbReference type="HAMAP" id="MF_00519">
    <property type="entry name" value="Arabinose_Isome"/>
    <property type="match status" value="1"/>
</dbReference>
<organism evidence="10 11">
    <name type="scientific">Epilithonimonas arachidiradicis</name>
    <dbReference type="NCBI Taxonomy" id="1617282"/>
    <lineage>
        <taxon>Bacteria</taxon>
        <taxon>Pseudomonadati</taxon>
        <taxon>Bacteroidota</taxon>
        <taxon>Flavobacteriia</taxon>
        <taxon>Flavobacteriales</taxon>
        <taxon>Weeksellaceae</taxon>
        <taxon>Chryseobacterium group</taxon>
        <taxon>Epilithonimonas</taxon>
    </lineage>
</organism>
<dbReference type="Pfam" id="PF11762">
    <property type="entry name" value="Arabinose_Iso_C"/>
    <property type="match status" value="1"/>
</dbReference>
<evidence type="ECO:0000313" key="11">
    <source>
        <dbReference type="Proteomes" id="UP000658202"/>
    </source>
</evidence>
<feature type="domain" description="L-arabinose isomerase N-terminal" evidence="7">
    <location>
        <begin position="28"/>
        <end position="194"/>
    </location>
</feature>
<evidence type="ECO:0000259" key="9">
    <source>
        <dbReference type="Pfam" id="PF24856"/>
    </source>
</evidence>
<feature type="binding site" evidence="6">
    <location>
        <position position="353"/>
    </location>
    <ligand>
        <name>Mn(2+)</name>
        <dbReference type="ChEBI" id="CHEBI:29035"/>
    </ligand>
</feature>
<dbReference type="EC" id="5.3.1.4" evidence="6"/>
<dbReference type="PIRSF" id="PIRSF001478">
    <property type="entry name" value="L-ara_isomerase"/>
    <property type="match status" value="1"/>
</dbReference>
<accession>A0ABQ1X1J1</accession>
<protein>
    <recommendedName>
        <fullName evidence="6">L-arabinose isomerase</fullName>
        <ecNumber evidence="6">5.3.1.4</ecNumber>
    </recommendedName>
</protein>
<keyword evidence="2 6" id="KW-0054">Arabinose catabolism</keyword>
<feature type="binding site" evidence="6">
    <location>
        <position position="326"/>
    </location>
    <ligand>
        <name>Mn(2+)</name>
        <dbReference type="ChEBI" id="CHEBI:29035"/>
    </ligand>
</feature>
<evidence type="ECO:0000256" key="4">
    <source>
        <dbReference type="ARBA" id="ARBA00023235"/>
    </source>
</evidence>
<dbReference type="Proteomes" id="UP000658202">
    <property type="component" value="Unassembled WGS sequence"/>
</dbReference>
<dbReference type="InterPro" id="IPR003762">
    <property type="entry name" value="Lara_isomerase"/>
</dbReference>
<dbReference type="InterPro" id="IPR004216">
    <property type="entry name" value="Fuc/Ara_isomerase_C"/>
</dbReference>
<gene>
    <name evidence="6 10" type="primary">araA</name>
    <name evidence="10" type="ORF">GCM10007332_09040</name>
</gene>
<feature type="binding site" evidence="6">
    <location>
        <position position="370"/>
    </location>
    <ligand>
        <name>Mn(2+)</name>
        <dbReference type="ChEBI" id="CHEBI:29035"/>
    </ligand>
</feature>
<keyword evidence="1 6" id="KW-0479">Metal-binding</keyword>
<evidence type="ECO:0000256" key="1">
    <source>
        <dbReference type="ARBA" id="ARBA00022723"/>
    </source>
</evidence>
<evidence type="ECO:0000256" key="5">
    <source>
        <dbReference type="ARBA" id="ARBA00023277"/>
    </source>
</evidence>
<reference evidence="11" key="1">
    <citation type="journal article" date="2019" name="Int. J. Syst. Evol. Microbiol.">
        <title>The Global Catalogue of Microorganisms (GCM) 10K type strain sequencing project: providing services to taxonomists for standard genome sequencing and annotation.</title>
        <authorList>
            <consortium name="The Broad Institute Genomics Platform"/>
            <consortium name="The Broad Institute Genome Sequencing Center for Infectious Disease"/>
            <person name="Wu L."/>
            <person name="Ma J."/>
        </authorList>
    </citation>
    <scope>NUCLEOTIDE SEQUENCE [LARGE SCALE GENOMIC DNA]</scope>
    <source>
        <strain evidence="11">CCM 8490</strain>
    </source>
</reference>
<keyword evidence="11" id="KW-1185">Reference proteome</keyword>
<dbReference type="PANTHER" id="PTHR38464">
    <property type="entry name" value="L-ARABINOSE ISOMERASE"/>
    <property type="match status" value="1"/>
</dbReference>
<dbReference type="InterPro" id="IPR038583">
    <property type="entry name" value="AraA_N_sf"/>
</dbReference>
<comment type="similarity">
    <text evidence="6">Belongs to the arabinose isomerase family.</text>
</comment>
<dbReference type="InterPro" id="IPR009015">
    <property type="entry name" value="Fucose_isomerase_N/cen_sf"/>
</dbReference>
<dbReference type="EMBL" id="BMCW01000001">
    <property type="protein sequence ID" value="GGG49705.1"/>
    <property type="molecule type" value="Genomic_DNA"/>
</dbReference>
<evidence type="ECO:0000259" key="7">
    <source>
        <dbReference type="Pfam" id="PF02610"/>
    </source>
</evidence>
<proteinExistence type="inferred from homology"/>
<dbReference type="SUPFAM" id="SSF53743">
    <property type="entry name" value="FucI/AraA N-terminal and middle domains"/>
    <property type="match status" value="1"/>
</dbReference>
<dbReference type="SUPFAM" id="SSF50443">
    <property type="entry name" value="FucI/AraA C-terminal domain-like"/>
    <property type="match status" value="1"/>
</dbReference>
<dbReference type="Gene3D" id="3.40.50.10940">
    <property type="match status" value="1"/>
</dbReference>
<evidence type="ECO:0000256" key="3">
    <source>
        <dbReference type="ARBA" id="ARBA00023211"/>
    </source>
</evidence>
<keyword evidence="5 6" id="KW-0119">Carbohydrate metabolism</keyword>
<dbReference type="PANTHER" id="PTHR38464:SF1">
    <property type="entry name" value="L-ARABINOSE ISOMERASE"/>
    <property type="match status" value="1"/>
</dbReference>
<sequence length="517" mass="57913">MTNTILNYQLSTKNNQLKNMLTPLNTKEIWFITGSQHLYGPETLAQVAEHSAKIVEAFNASSQIPVKVILKPTVKTTEEIFETLTAANFAKDCIGIVTWMHTFSPAKMWIRGLTALQKPMLHLHTQFNQDIPWSTMDMDFMNLNQAAHGDREFGFMVSRLRKNRKVVVGHWAEERVQKQIGEWSRVAAGWDDWQGAKFARFGDNMRFVAVTDGDKVEAETKFGFSVNTWGIGDLVSVVNSIGDGEIKTLIEEYEASYKMAESLLSGGSNRKSLEVAARIELGLEKFLKDGNFKGFSDTFEDLHGLEQLPGIAVQRLMEKGYGFAGEGDWKTAALVRAMKTMGQGLDGGNAFMEDYTYHLNPSNPSILGSHMLEVDPVLAVDKPSCEIHPLGIGGKADPVRLVFNSRGNIDSLNAALMDFGNHFRLLINKTKALEITEELPKLPVARVLWKPLPDLYTAAEAWILAGGAHHTCYSENISVEQLEDFAEIAGIESLVIDEDTKIRDFKNTLRWNEIYYR</sequence>
<dbReference type="InterPro" id="IPR055389">
    <property type="entry name" value="AraA_N"/>
</dbReference>
<feature type="domain" description="L-arabinose isomerase central" evidence="9">
    <location>
        <begin position="197"/>
        <end position="344"/>
    </location>
</feature>
<evidence type="ECO:0000259" key="8">
    <source>
        <dbReference type="Pfam" id="PF11762"/>
    </source>
</evidence>
<dbReference type="GO" id="GO:0016853">
    <property type="term" value="F:isomerase activity"/>
    <property type="evidence" value="ECO:0007669"/>
    <property type="project" value="UniProtKB-KW"/>
</dbReference>
<dbReference type="CDD" id="cd03557">
    <property type="entry name" value="L-arabinose_isomerase"/>
    <property type="match status" value="1"/>
</dbReference>
<comment type="function">
    <text evidence="6">Catalyzes the conversion of L-arabinose to L-ribulose.</text>
</comment>
<dbReference type="InterPro" id="IPR024664">
    <property type="entry name" value="Ara_Isoase_C"/>
</dbReference>
<dbReference type="Pfam" id="PF02610">
    <property type="entry name" value="AraA_N"/>
    <property type="match status" value="1"/>
</dbReference>
<comment type="pathway">
    <text evidence="6">Carbohydrate degradation; L-arabinose degradation via L-ribulose; D-xylulose 5-phosphate from L-arabinose (bacterial route): step 1/3.</text>
</comment>
<dbReference type="Pfam" id="PF24856">
    <property type="entry name" value="AraA_central"/>
    <property type="match status" value="1"/>
</dbReference>